<dbReference type="InterPro" id="IPR035587">
    <property type="entry name" value="DUS-like_FMN-bd"/>
</dbReference>
<feature type="binding site" evidence="14">
    <location>
        <position position="72"/>
    </location>
    <ligand>
        <name>FMN</name>
        <dbReference type="ChEBI" id="CHEBI:58210"/>
    </ligand>
</feature>
<evidence type="ECO:0000256" key="6">
    <source>
        <dbReference type="ARBA" id="ARBA00022694"/>
    </source>
</evidence>
<evidence type="ECO:0000256" key="5">
    <source>
        <dbReference type="ARBA" id="ARBA00022643"/>
    </source>
</evidence>
<feature type="binding site" evidence="14">
    <location>
        <position position="141"/>
    </location>
    <ligand>
        <name>FMN</name>
        <dbReference type="ChEBI" id="CHEBI:58210"/>
    </ligand>
</feature>
<evidence type="ECO:0000256" key="13">
    <source>
        <dbReference type="PIRSR" id="PIRSR006621-1"/>
    </source>
</evidence>
<reference evidence="16 17" key="1">
    <citation type="submission" date="2018-11" db="EMBL/GenBank/DDBJ databases">
        <authorList>
            <consortium name="Pathogen Informatics"/>
        </authorList>
    </citation>
    <scope>NUCLEOTIDE SEQUENCE [LARGE SCALE GENOMIC DNA]</scope>
    <source>
        <strain evidence="16 17">NCTC12929</strain>
    </source>
</reference>
<evidence type="ECO:0000256" key="9">
    <source>
        <dbReference type="ARBA" id="ARBA00023002"/>
    </source>
</evidence>
<comment type="catalytic activity">
    <reaction evidence="10">
        <text>a 5,6-dihydrouridine in tRNA + NADP(+) = a uridine in tRNA + NADPH + H(+)</text>
        <dbReference type="Rhea" id="RHEA:23624"/>
        <dbReference type="Rhea" id="RHEA-COMP:13339"/>
        <dbReference type="Rhea" id="RHEA-COMP:13887"/>
        <dbReference type="ChEBI" id="CHEBI:15378"/>
        <dbReference type="ChEBI" id="CHEBI:57783"/>
        <dbReference type="ChEBI" id="CHEBI:58349"/>
        <dbReference type="ChEBI" id="CHEBI:65315"/>
        <dbReference type="ChEBI" id="CHEBI:74443"/>
    </reaction>
</comment>
<dbReference type="CDD" id="cd02801">
    <property type="entry name" value="DUS_like_FMN"/>
    <property type="match status" value="1"/>
</dbReference>
<gene>
    <name evidence="16" type="primary">dus</name>
    <name evidence="16" type="ORF">NCTC12929_00288</name>
</gene>
<dbReference type="GO" id="GO:0050660">
    <property type="term" value="F:flavin adenine dinucleotide binding"/>
    <property type="evidence" value="ECO:0007669"/>
    <property type="project" value="InterPro"/>
</dbReference>
<dbReference type="SUPFAM" id="SSF51395">
    <property type="entry name" value="FMN-linked oxidoreductases"/>
    <property type="match status" value="1"/>
</dbReference>
<evidence type="ECO:0000259" key="15">
    <source>
        <dbReference type="Pfam" id="PF01207"/>
    </source>
</evidence>
<keyword evidence="5 12" id="KW-0288">FMN</keyword>
<dbReference type="Pfam" id="PF01207">
    <property type="entry name" value="Dus"/>
    <property type="match status" value="1"/>
</dbReference>
<dbReference type="InterPro" id="IPR024036">
    <property type="entry name" value="tRNA-dHydroUridine_Synthase_C"/>
</dbReference>
<comment type="similarity">
    <text evidence="12">Belongs to the dus family.</text>
</comment>
<dbReference type="NCBIfam" id="TIGR00737">
    <property type="entry name" value="nifR3_yhdG"/>
    <property type="match status" value="1"/>
</dbReference>
<dbReference type="GO" id="GO:0017150">
    <property type="term" value="F:tRNA dihydrouridine synthase activity"/>
    <property type="evidence" value="ECO:0007669"/>
    <property type="project" value="InterPro"/>
</dbReference>
<evidence type="ECO:0000256" key="11">
    <source>
        <dbReference type="ARBA" id="ARBA00048802"/>
    </source>
</evidence>
<feature type="active site" description="Proton donor" evidence="13">
    <location>
        <position position="102"/>
    </location>
</feature>
<dbReference type="Gene3D" id="1.10.1200.80">
    <property type="entry name" value="Putative flavin oxidoreducatase, domain 2"/>
    <property type="match status" value="1"/>
</dbReference>
<dbReference type="EC" id="1.3.1.-" evidence="12"/>
<keyword evidence="6 12" id="KW-0819">tRNA processing</keyword>
<dbReference type="Proteomes" id="UP000270205">
    <property type="component" value="Unassembled WGS sequence"/>
</dbReference>
<evidence type="ECO:0000256" key="2">
    <source>
        <dbReference type="ARBA" id="ARBA00002790"/>
    </source>
</evidence>
<evidence type="ECO:0000256" key="12">
    <source>
        <dbReference type="PIRNR" id="PIRNR006621"/>
    </source>
</evidence>
<dbReference type="PANTHER" id="PTHR45846">
    <property type="entry name" value="TRNA-DIHYDROURIDINE(47) SYNTHASE [NAD(P)(+)]-LIKE"/>
    <property type="match status" value="1"/>
</dbReference>
<feature type="binding site" evidence="14">
    <location>
        <begin position="228"/>
        <end position="229"/>
    </location>
    <ligand>
        <name>FMN</name>
        <dbReference type="ChEBI" id="CHEBI:58210"/>
    </ligand>
</feature>
<dbReference type="InterPro" id="IPR001269">
    <property type="entry name" value="DUS_fam"/>
</dbReference>
<comment type="cofactor">
    <cofactor evidence="1 12 14">
        <name>FMN</name>
        <dbReference type="ChEBI" id="CHEBI:58210"/>
    </cofactor>
</comment>
<dbReference type="PANTHER" id="PTHR45846:SF1">
    <property type="entry name" value="TRNA-DIHYDROURIDINE(47) SYNTHASE [NAD(P)(+)]-LIKE"/>
    <property type="match status" value="1"/>
</dbReference>
<feature type="binding site" evidence="14">
    <location>
        <position position="171"/>
    </location>
    <ligand>
        <name>FMN</name>
        <dbReference type="ChEBI" id="CHEBI:58210"/>
    </ligand>
</feature>
<keyword evidence="8" id="KW-0694">RNA-binding</keyword>
<sequence length="329" mass="37456">MVKIGNISLPEFPLLLAPMEDVSDPPFRKLCKMHGADLMYSEFISSEGLIRDAIKSRKKLDIFDYERPIGIQIFGGDEEAMAMSAKIVDTVQPDLVDINFGCPVKKVVCKGAGAGVLKDIDLMVRLTKAVVNSTDLPVTVKTRLGWDTASINIDEVAERLQETGIKALTIHARTRAQMYKGEADWEHISRIKQNPNIEIPIFGNGDIDSPKKAQEYREKYACDGIMIGRAAIGYPWIFNEIKQFFKDQTLLPEPTLADRLLAVQQHAEWSTEWKGERTGLLEMRQHYSNYFRGIPHFKAYKKRFLEIDTLTDMKELIQEVIENYTEIVE</sequence>
<keyword evidence="7" id="KW-0521">NADP</keyword>
<protein>
    <recommendedName>
        <fullName evidence="12">tRNA-dihydrouridine synthase</fullName>
        <ecNumber evidence="12">1.3.1.-</ecNumber>
    </recommendedName>
</protein>
<dbReference type="InterPro" id="IPR013785">
    <property type="entry name" value="Aldolase_TIM"/>
</dbReference>
<dbReference type="Gene3D" id="3.20.20.70">
    <property type="entry name" value="Aldolase class I"/>
    <property type="match status" value="1"/>
</dbReference>
<evidence type="ECO:0000313" key="17">
    <source>
        <dbReference type="Proteomes" id="UP000270205"/>
    </source>
</evidence>
<organism evidence="16 17">
    <name type="scientific">Bergeyella zoohelcum</name>
    <dbReference type="NCBI Taxonomy" id="1015"/>
    <lineage>
        <taxon>Bacteria</taxon>
        <taxon>Pseudomonadati</taxon>
        <taxon>Bacteroidota</taxon>
        <taxon>Flavobacteriia</taxon>
        <taxon>Flavobacteriales</taxon>
        <taxon>Weeksellaceae</taxon>
        <taxon>Bergeyella</taxon>
    </lineage>
</organism>
<evidence type="ECO:0000256" key="3">
    <source>
        <dbReference type="ARBA" id="ARBA00022555"/>
    </source>
</evidence>
<evidence type="ECO:0000256" key="7">
    <source>
        <dbReference type="ARBA" id="ARBA00022857"/>
    </source>
</evidence>
<comment type="function">
    <text evidence="2 12">Catalyzes the synthesis of 5,6-dihydrouridine (D), a modified base found in the D-loop of most tRNAs, via the reduction of the C5-C6 double bond in target uridines.</text>
</comment>
<keyword evidence="14" id="KW-0547">Nucleotide-binding</keyword>
<dbReference type="PROSITE" id="PS01136">
    <property type="entry name" value="UPF0034"/>
    <property type="match status" value="1"/>
</dbReference>
<dbReference type="InterPro" id="IPR018517">
    <property type="entry name" value="tRNA_hU_synthase_CS"/>
</dbReference>
<dbReference type="EMBL" id="UYIV01000001">
    <property type="protein sequence ID" value="VDH02860.1"/>
    <property type="molecule type" value="Genomic_DNA"/>
</dbReference>
<evidence type="ECO:0000256" key="4">
    <source>
        <dbReference type="ARBA" id="ARBA00022630"/>
    </source>
</evidence>
<feature type="domain" description="DUS-like FMN-binding" evidence="15">
    <location>
        <begin position="15"/>
        <end position="320"/>
    </location>
</feature>
<keyword evidence="9 12" id="KW-0560">Oxidoreductase</keyword>
<comment type="caution">
    <text evidence="16">The sequence shown here is derived from an EMBL/GenBank/DDBJ whole genome shotgun (WGS) entry which is preliminary data.</text>
</comment>
<evidence type="ECO:0000313" key="16">
    <source>
        <dbReference type="EMBL" id="VDH02860.1"/>
    </source>
</evidence>
<accession>A0A7Z8YLM2</accession>
<name>A0A7Z8YLM2_9FLAO</name>
<evidence type="ECO:0000256" key="1">
    <source>
        <dbReference type="ARBA" id="ARBA00001917"/>
    </source>
</evidence>
<proteinExistence type="inferred from homology"/>
<dbReference type="InterPro" id="IPR004652">
    <property type="entry name" value="DusB-like"/>
</dbReference>
<comment type="catalytic activity">
    <reaction evidence="11">
        <text>a 5,6-dihydrouridine in tRNA + NAD(+) = a uridine in tRNA + NADH + H(+)</text>
        <dbReference type="Rhea" id="RHEA:54452"/>
        <dbReference type="Rhea" id="RHEA-COMP:13339"/>
        <dbReference type="Rhea" id="RHEA-COMP:13887"/>
        <dbReference type="ChEBI" id="CHEBI:15378"/>
        <dbReference type="ChEBI" id="CHEBI:57540"/>
        <dbReference type="ChEBI" id="CHEBI:57945"/>
        <dbReference type="ChEBI" id="CHEBI:65315"/>
        <dbReference type="ChEBI" id="CHEBI:74443"/>
    </reaction>
</comment>
<dbReference type="RefSeq" id="WP_125150528.1">
    <property type="nucleotide sequence ID" value="NZ_UYIV01000001.1"/>
</dbReference>
<dbReference type="PIRSF" id="PIRSF006621">
    <property type="entry name" value="Dus"/>
    <property type="match status" value="1"/>
</dbReference>
<dbReference type="AlphaFoldDB" id="A0A7Z8YLM2"/>
<dbReference type="GO" id="GO:0000049">
    <property type="term" value="F:tRNA binding"/>
    <property type="evidence" value="ECO:0007669"/>
    <property type="project" value="UniProtKB-KW"/>
</dbReference>
<evidence type="ECO:0000256" key="14">
    <source>
        <dbReference type="PIRSR" id="PIRSR006621-2"/>
    </source>
</evidence>
<keyword evidence="4 12" id="KW-0285">Flavoprotein</keyword>
<keyword evidence="3" id="KW-0820">tRNA-binding</keyword>
<evidence type="ECO:0000256" key="10">
    <source>
        <dbReference type="ARBA" id="ARBA00048205"/>
    </source>
</evidence>
<evidence type="ECO:0000256" key="8">
    <source>
        <dbReference type="ARBA" id="ARBA00022884"/>
    </source>
</evidence>